<accession>A0ABW3IEM8</accession>
<reference evidence="2" key="1">
    <citation type="journal article" date="2019" name="Int. J. Syst. Evol. Microbiol.">
        <title>The Global Catalogue of Microorganisms (GCM) 10K type strain sequencing project: providing services to taxonomists for standard genome sequencing and annotation.</title>
        <authorList>
            <consortium name="The Broad Institute Genomics Platform"/>
            <consortium name="The Broad Institute Genome Sequencing Center for Infectious Disease"/>
            <person name="Wu L."/>
            <person name="Ma J."/>
        </authorList>
    </citation>
    <scope>NUCLEOTIDE SEQUENCE [LARGE SCALE GENOMIC DNA]</scope>
    <source>
        <strain evidence="2">CCUG 60898</strain>
    </source>
</reference>
<dbReference type="RefSeq" id="WP_380737289.1">
    <property type="nucleotide sequence ID" value="NZ_JBHTJP010000032.1"/>
</dbReference>
<organism evidence="1 2">
    <name type="scientific">Salinimicrobium gaetbulicola</name>
    <dbReference type="NCBI Taxonomy" id="999702"/>
    <lineage>
        <taxon>Bacteria</taxon>
        <taxon>Pseudomonadati</taxon>
        <taxon>Bacteroidota</taxon>
        <taxon>Flavobacteriia</taxon>
        <taxon>Flavobacteriales</taxon>
        <taxon>Flavobacteriaceae</taxon>
        <taxon>Salinimicrobium</taxon>
    </lineage>
</organism>
<dbReference type="Proteomes" id="UP001597100">
    <property type="component" value="Unassembled WGS sequence"/>
</dbReference>
<proteinExistence type="predicted"/>
<name>A0ABW3IEM8_9FLAO</name>
<sequence>MLNLFQHLLLANGDLETHEASRLGDGKRTSQVLKTCEVYKKIKAVKIKFYGLFYSLL</sequence>
<dbReference type="EMBL" id="JBHTJP010000032">
    <property type="protein sequence ID" value="MFD0976183.1"/>
    <property type="molecule type" value="Genomic_DNA"/>
</dbReference>
<protein>
    <submittedName>
        <fullName evidence="1">Uncharacterized protein</fullName>
    </submittedName>
</protein>
<comment type="caution">
    <text evidence="1">The sequence shown here is derived from an EMBL/GenBank/DDBJ whole genome shotgun (WGS) entry which is preliminary data.</text>
</comment>
<keyword evidence="2" id="KW-1185">Reference proteome</keyword>
<gene>
    <name evidence="1" type="ORF">ACFQ1G_05195</name>
</gene>
<evidence type="ECO:0000313" key="2">
    <source>
        <dbReference type="Proteomes" id="UP001597100"/>
    </source>
</evidence>
<evidence type="ECO:0000313" key="1">
    <source>
        <dbReference type="EMBL" id="MFD0976183.1"/>
    </source>
</evidence>